<keyword evidence="1" id="KW-0732">Signal</keyword>
<dbReference type="AlphaFoldDB" id="A0A344LMV5"/>
<evidence type="ECO:0000313" key="3">
    <source>
        <dbReference type="Proteomes" id="UP000251561"/>
    </source>
</evidence>
<evidence type="ECO:0000256" key="1">
    <source>
        <dbReference type="SAM" id="SignalP"/>
    </source>
</evidence>
<feature type="signal peptide" evidence="1">
    <location>
        <begin position="1"/>
        <end position="17"/>
    </location>
</feature>
<sequence length="226" mass="25912">MKVISILLVFYFNNAYAQFAIIKDHNGSVNIRTEDSKGNNISDKLNNGFVVYCFEPKNNWINIDYSKNNKDLSGYLYKDRIKYLSEFAKIPLVKETKTKVVFQKDDLTISIESKNFESNTAKLTFSKDKSFLEKINGRQFWGTDGRIPKTAFKTITVVIGTKAIELPKNAFEDLFEPSLFNTKINYDQSSNTLYISSANSDGAGSYELVWIIEKGQYKERKIAYGF</sequence>
<organism evidence="2 3">
    <name type="scientific">Flavobacterium fluviale</name>
    <dbReference type="NCBI Taxonomy" id="2249356"/>
    <lineage>
        <taxon>Bacteria</taxon>
        <taxon>Pseudomonadati</taxon>
        <taxon>Bacteroidota</taxon>
        <taxon>Flavobacteriia</taxon>
        <taxon>Flavobacteriales</taxon>
        <taxon>Flavobacteriaceae</taxon>
        <taxon>Flavobacterium</taxon>
    </lineage>
</organism>
<evidence type="ECO:0008006" key="4">
    <source>
        <dbReference type="Google" id="ProtNLM"/>
    </source>
</evidence>
<keyword evidence="3" id="KW-1185">Reference proteome</keyword>
<dbReference type="RefSeq" id="WP_113676376.1">
    <property type="nucleotide sequence ID" value="NZ_CP030261.1"/>
</dbReference>
<name>A0A344LMV5_9FLAO</name>
<dbReference type="Gene3D" id="2.30.30.40">
    <property type="entry name" value="SH3 Domains"/>
    <property type="match status" value="1"/>
</dbReference>
<dbReference type="Proteomes" id="UP000251561">
    <property type="component" value="Chromosome"/>
</dbReference>
<feature type="chain" id="PRO_5016740941" description="SH3 domain-containing protein" evidence="1">
    <location>
        <begin position="18"/>
        <end position="226"/>
    </location>
</feature>
<evidence type="ECO:0000313" key="2">
    <source>
        <dbReference type="EMBL" id="AXB55247.1"/>
    </source>
</evidence>
<dbReference type="EMBL" id="CP030261">
    <property type="protein sequence ID" value="AXB55247.1"/>
    <property type="molecule type" value="Genomic_DNA"/>
</dbReference>
<accession>A0A344LMV5</accession>
<gene>
    <name evidence="2" type="ORF">HYN86_00940</name>
</gene>
<dbReference type="OrthoDB" id="7054664at2"/>
<dbReference type="KEGG" id="ffl:HYN86_00940"/>
<proteinExistence type="predicted"/>
<reference evidence="2 3" key="1">
    <citation type="submission" date="2018-06" db="EMBL/GenBank/DDBJ databases">
        <title>Genome sequencing of Flavobacterium.</title>
        <authorList>
            <person name="Baek M.-G."/>
            <person name="Yi H."/>
        </authorList>
    </citation>
    <scope>NUCLEOTIDE SEQUENCE [LARGE SCALE GENOMIC DNA]</scope>
    <source>
        <strain evidence="2 3">HYN0086</strain>
    </source>
</reference>
<protein>
    <recommendedName>
        <fullName evidence="4">SH3 domain-containing protein</fullName>
    </recommendedName>
</protein>